<sequence length="200" mass="22201">MPAHWLLSDSNQKMWKEDLPEEFARPNRGLFGGRRRAEEGESGFKPWVLLTGSIDWLQGGAVCHHRIGFSTPDFYGVRLRFSGIPFFCGWKSEVISSSAALHCRRSMRFVRADVPGALCLRWNHGGFCFRGSQPEGGGGFPIRSVIDVASAVDVINDLGFDTLTFLAVTVMVVPAFKFIRANPVSSMVETLFDSVILTNE</sequence>
<evidence type="ECO:0000313" key="2">
    <source>
        <dbReference type="Proteomes" id="UP001412067"/>
    </source>
</evidence>
<dbReference type="Proteomes" id="UP001412067">
    <property type="component" value="Unassembled WGS sequence"/>
</dbReference>
<organism evidence="1 2">
    <name type="scientific">Platanthera guangdongensis</name>
    <dbReference type="NCBI Taxonomy" id="2320717"/>
    <lineage>
        <taxon>Eukaryota</taxon>
        <taxon>Viridiplantae</taxon>
        <taxon>Streptophyta</taxon>
        <taxon>Embryophyta</taxon>
        <taxon>Tracheophyta</taxon>
        <taxon>Spermatophyta</taxon>
        <taxon>Magnoliopsida</taxon>
        <taxon>Liliopsida</taxon>
        <taxon>Asparagales</taxon>
        <taxon>Orchidaceae</taxon>
        <taxon>Orchidoideae</taxon>
        <taxon>Orchideae</taxon>
        <taxon>Orchidinae</taxon>
        <taxon>Platanthera</taxon>
    </lineage>
</organism>
<keyword evidence="2" id="KW-1185">Reference proteome</keyword>
<evidence type="ECO:0000313" key="1">
    <source>
        <dbReference type="EMBL" id="KAK8963281.1"/>
    </source>
</evidence>
<gene>
    <name evidence="1" type="ORF">KSP40_PGU002434</name>
</gene>
<dbReference type="EMBL" id="JBBWWR010000007">
    <property type="protein sequence ID" value="KAK8963281.1"/>
    <property type="molecule type" value="Genomic_DNA"/>
</dbReference>
<accession>A0ABR2MGZ6</accession>
<proteinExistence type="predicted"/>
<protein>
    <submittedName>
        <fullName evidence="1">Uncharacterized protein</fullName>
    </submittedName>
</protein>
<comment type="caution">
    <text evidence="1">The sequence shown here is derived from an EMBL/GenBank/DDBJ whole genome shotgun (WGS) entry which is preliminary data.</text>
</comment>
<name>A0ABR2MGZ6_9ASPA</name>
<reference evidence="1 2" key="1">
    <citation type="journal article" date="2022" name="Nat. Plants">
        <title>Genomes of leafy and leafless Platanthera orchids illuminate the evolution of mycoheterotrophy.</title>
        <authorList>
            <person name="Li M.H."/>
            <person name="Liu K.W."/>
            <person name="Li Z."/>
            <person name="Lu H.C."/>
            <person name="Ye Q.L."/>
            <person name="Zhang D."/>
            <person name="Wang J.Y."/>
            <person name="Li Y.F."/>
            <person name="Zhong Z.M."/>
            <person name="Liu X."/>
            <person name="Yu X."/>
            <person name="Liu D.K."/>
            <person name="Tu X.D."/>
            <person name="Liu B."/>
            <person name="Hao Y."/>
            <person name="Liao X.Y."/>
            <person name="Jiang Y.T."/>
            <person name="Sun W.H."/>
            <person name="Chen J."/>
            <person name="Chen Y.Q."/>
            <person name="Ai Y."/>
            <person name="Zhai J.W."/>
            <person name="Wu S.S."/>
            <person name="Zhou Z."/>
            <person name="Hsiao Y.Y."/>
            <person name="Wu W.L."/>
            <person name="Chen Y.Y."/>
            <person name="Lin Y.F."/>
            <person name="Hsu J.L."/>
            <person name="Li C.Y."/>
            <person name="Wang Z.W."/>
            <person name="Zhao X."/>
            <person name="Zhong W.Y."/>
            <person name="Ma X.K."/>
            <person name="Ma L."/>
            <person name="Huang J."/>
            <person name="Chen G.Z."/>
            <person name="Huang M.Z."/>
            <person name="Huang L."/>
            <person name="Peng D.H."/>
            <person name="Luo Y.B."/>
            <person name="Zou S.Q."/>
            <person name="Chen S.P."/>
            <person name="Lan S."/>
            <person name="Tsai W.C."/>
            <person name="Van de Peer Y."/>
            <person name="Liu Z.J."/>
        </authorList>
    </citation>
    <scope>NUCLEOTIDE SEQUENCE [LARGE SCALE GENOMIC DNA]</scope>
    <source>
        <strain evidence="1">Lor288</strain>
    </source>
</reference>